<name>A0ACB0YAI9_MELEN</name>
<comment type="caution">
    <text evidence="1">The sequence shown here is derived from an EMBL/GenBank/DDBJ whole genome shotgun (WGS) entry which is preliminary data.</text>
</comment>
<organism evidence="1 2">
    <name type="scientific">Meloidogyne enterolobii</name>
    <name type="common">Root-knot nematode worm</name>
    <name type="synonym">Meloidogyne mayaguensis</name>
    <dbReference type="NCBI Taxonomy" id="390850"/>
    <lineage>
        <taxon>Eukaryota</taxon>
        <taxon>Metazoa</taxon>
        <taxon>Ecdysozoa</taxon>
        <taxon>Nematoda</taxon>
        <taxon>Chromadorea</taxon>
        <taxon>Rhabditida</taxon>
        <taxon>Tylenchina</taxon>
        <taxon>Tylenchomorpha</taxon>
        <taxon>Tylenchoidea</taxon>
        <taxon>Meloidogynidae</taxon>
        <taxon>Meloidogyninae</taxon>
        <taxon>Meloidogyne</taxon>
    </lineage>
</organism>
<gene>
    <name evidence="1" type="ORF">MENTE1834_LOCUS9264</name>
</gene>
<keyword evidence="2" id="KW-1185">Reference proteome</keyword>
<proteinExistence type="predicted"/>
<evidence type="ECO:0000313" key="1">
    <source>
        <dbReference type="EMBL" id="CAK5037229.1"/>
    </source>
</evidence>
<reference evidence="1" key="1">
    <citation type="submission" date="2023-11" db="EMBL/GenBank/DDBJ databases">
        <authorList>
            <person name="Poullet M."/>
        </authorList>
    </citation>
    <scope>NUCLEOTIDE SEQUENCE</scope>
    <source>
        <strain evidence="1">E1834</strain>
    </source>
</reference>
<dbReference type="EMBL" id="CAVMJV010000008">
    <property type="protein sequence ID" value="CAK5037229.1"/>
    <property type="molecule type" value="Genomic_DNA"/>
</dbReference>
<sequence>MECSKRAFSDCIALGPVWNCIALIYIQHRAEVSEKFASECRGIICNQFNTSAKS</sequence>
<accession>A0ACB0YAI9</accession>
<protein>
    <submittedName>
        <fullName evidence="1">Uncharacterized protein</fullName>
    </submittedName>
</protein>
<dbReference type="Proteomes" id="UP001497535">
    <property type="component" value="Unassembled WGS sequence"/>
</dbReference>
<evidence type="ECO:0000313" key="2">
    <source>
        <dbReference type="Proteomes" id="UP001497535"/>
    </source>
</evidence>